<comment type="caution">
    <text evidence="1">The sequence shown here is derived from an EMBL/GenBank/DDBJ whole genome shotgun (WGS) entry which is preliminary data.</text>
</comment>
<protein>
    <submittedName>
        <fullName evidence="1">Heavy metal-associated isoprenylated plant protein 46</fullName>
    </submittedName>
</protein>
<accession>A0A371G028</accession>
<dbReference type="Gene3D" id="3.30.70.100">
    <property type="match status" value="1"/>
</dbReference>
<dbReference type="InterPro" id="IPR044296">
    <property type="entry name" value="HIPP46"/>
</dbReference>
<sequence length="96" mass="10808">MKVMVPLIKQAFSGVSSVAIEGDDKDRVAVTGIEVDSVCLVRRLRKKFCKADIVSVEEVKDKKKEEDKTKICYYAPYPTCPPIVCQEYQDTSCIVM</sequence>
<dbReference type="EMBL" id="QJKJ01007206">
    <property type="protein sequence ID" value="RDX83916.1"/>
    <property type="molecule type" value="Genomic_DNA"/>
</dbReference>
<proteinExistence type="predicted"/>
<dbReference type="Proteomes" id="UP000257109">
    <property type="component" value="Unassembled WGS sequence"/>
</dbReference>
<gene>
    <name evidence="1" type="primary">HIPP46</name>
    <name evidence="1" type="ORF">CR513_35114</name>
</gene>
<name>A0A371G028_MUCPR</name>
<evidence type="ECO:0000313" key="2">
    <source>
        <dbReference type="Proteomes" id="UP000257109"/>
    </source>
</evidence>
<keyword evidence="2" id="KW-1185">Reference proteome</keyword>
<dbReference type="STRING" id="157652.A0A371G028"/>
<evidence type="ECO:0000313" key="1">
    <source>
        <dbReference type="EMBL" id="RDX83916.1"/>
    </source>
</evidence>
<dbReference type="PANTHER" id="PTHR46371">
    <property type="entry name" value="OS04G0464100 PROTEIN"/>
    <property type="match status" value="1"/>
</dbReference>
<organism evidence="1 2">
    <name type="scientific">Mucuna pruriens</name>
    <name type="common">Velvet bean</name>
    <name type="synonym">Dolichos pruriens</name>
    <dbReference type="NCBI Taxonomy" id="157652"/>
    <lineage>
        <taxon>Eukaryota</taxon>
        <taxon>Viridiplantae</taxon>
        <taxon>Streptophyta</taxon>
        <taxon>Embryophyta</taxon>
        <taxon>Tracheophyta</taxon>
        <taxon>Spermatophyta</taxon>
        <taxon>Magnoliopsida</taxon>
        <taxon>eudicotyledons</taxon>
        <taxon>Gunneridae</taxon>
        <taxon>Pentapetalae</taxon>
        <taxon>rosids</taxon>
        <taxon>fabids</taxon>
        <taxon>Fabales</taxon>
        <taxon>Fabaceae</taxon>
        <taxon>Papilionoideae</taxon>
        <taxon>50 kb inversion clade</taxon>
        <taxon>NPAAA clade</taxon>
        <taxon>indigoferoid/millettioid clade</taxon>
        <taxon>Phaseoleae</taxon>
        <taxon>Mucuna</taxon>
    </lineage>
</organism>
<dbReference type="OrthoDB" id="1428061at2759"/>
<reference evidence="1" key="1">
    <citation type="submission" date="2018-05" db="EMBL/GenBank/DDBJ databases">
        <title>Draft genome of Mucuna pruriens seed.</title>
        <authorList>
            <person name="Nnadi N.E."/>
            <person name="Vos R."/>
            <person name="Hasami M.H."/>
            <person name="Devisetty U.K."/>
            <person name="Aguiy J.C."/>
        </authorList>
    </citation>
    <scope>NUCLEOTIDE SEQUENCE [LARGE SCALE GENOMIC DNA]</scope>
    <source>
        <strain evidence="1">JCA_2017</strain>
    </source>
</reference>
<dbReference type="AlphaFoldDB" id="A0A371G028"/>
<feature type="non-terminal residue" evidence="1">
    <location>
        <position position="1"/>
    </location>
</feature>